<feature type="transmembrane region" description="Helical" evidence="5">
    <location>
        <begin position="163"/>
        <end position="185"/>
    </location>
</feature>
<feature type="transmembrane region" description="Helical" evidence="5">
    <location>
        <begin position="392"/>
        <end position="410"/>
    </location>
</feature>
<dbReference type="Pfam" id="PF03151">
    <property type="entry name" value="TPT"/>
    <property type="match status" value="1"/>
</dbReference>
<name>A0A7J6L1D4_PERCH</name>
<evidence type="ECO:0000256" key="3">
    <source>
        <dbReference type="ARBA" id="ARBA00022989"/>
    </source>
</evidence>
<evidence type="ECO:0000256" key="2">
    <source>
        <dbReference type="ARBA" id="ARBA00022692"/>
    </source>
</evidence>
<comment type="caution">
    <text evidence="7">The sequence shown here is derived from an EMBL/GenBank/DDBJ whole genome shotgun (WGS) entry which is preliminary data.</text>
</comment>
<feature type="transmembrane region" description="Helical" evidence="5">
    <location>
        <begin position="312"/>
        <end position="330"/>
    </location>
</feature>
<evidence type="ECO:0000313" key="7">
    <source>
        <dbReference type="EMBL" id="KAF4652611.1"/>
    </source>
</evidence>
<evidence type="ECO:0000256" key="5">
    <source>
        <dbReference type="SAM" id="Phobius"/>
    </source>
</evidence>
<keyword evidence="3 5" id="KW-1133">Transmembrane helix</keyword>
<feature type="domain" description="Sugar phosphate transporter" evidence="6">
    <location>
        <begin position="173"/>
        <end position="405"/>
    </location>
</feature>
<keyword evidence="4 5" id="KW-0472">Membrane</keyword>
<comment type="subcellular location">
    <subcellularLocation>
        <location evidence="1">Membrane</location>
        <topology evidence="1">Multi-pass membrane protein</topology>
    </subcellularLocation>
</comment>
<dbReference type="OrthoDB" id="417037at2759"/>
<dbReference type="Proteomes" id="UP000591131">
    <property type="component" value="Unassembled WGS sequence"/>
</dbReference>
<organism evidence="7 8">
    <name type="scientific">Perkinsus chesapeaki</name>
    <name type="common">Clam parasite</name>
    <name type="synonym">Perkinsus andrewsi</name>
    <dbReference type="NCBI Taxonomy" id="330153"/>
    <lineage>
        <taxon>Eukaryota</taxon>
        <taxon>Sar</taxon>
        <taxon>Alveolata</taxon>
        <taxon>Perkinsozoa</taxon>
        <taxon>Perkinsea</taxon>
        <taxon>Perkinsida</taxon>
        <taxon>Perkinsidae</taxon>
        <taxon>Perkinsus</taxon>
    </lineage>
</organism>
<proteinExistence type="predicted"/>
<dbReference type="InterPro" id="IPR050186">
    <property type="entry name" value="TPT_transporter"/>
</dbReference>
<evidence type="ECO:0000256" key="4">
    <source>
        <dbReference type="ARBA" id="ARBA00023136"/>
    </source>
</evidence>
<keyword evidence="2 5" id="KW-0812">Transmembrane</keyword>
<gene>
    <name evidence="7" type="ORF">FOL47_010999</name>
</gene>
<keyword evidence="8" id="KW-1185">Reference proteome</keyword>
<reference evidence="7 8" key="1">
    <citation type="submission" date="2020-04" db="EMBL/GenBank/DDBJ databases">
        <title>Perkinsus chesapeaki whole genome sequence.</title>
        <authorList>
            <person name="Bogema D.R."/>
        </authorList>
    </citation>
    <scope>NUCLEOTIDE SEQUENCE [LARGE SCALE GENOMIC DNA]</scope>
    <source>
        <strain evidence="7">ATCC PRA-425</strain>
    </source>
</reference>
<evidence type="ECO:0000256" key="1">
    <source>
        <dbReference type="ARBA" id="ARBA00004141"/>
    </source>
</evidence>
<sequence length="411" mass="45266">MKDQIELLLINRDDFRVDGLCKLAISLYKYCDSGSLVGKEAVTLLMSKVAAHLLERDLTETDRALLIDTAEAMAWRVGSGQMAGAGRKKDPAVNLLRLMLRELMTPRPDDEPFTKEEQAKLRKATEALNVLLHPMTVRSPTELNGKSGKLSATVEPPKLPKDLGLASAFGYILTAILMTLTNKSLASSSSANLSPEFVLLIECIVTCFGLQLLYTIGMADRPRATLRMRLVWRYLVPVTLLKAGNMQLSFIAMKFTSLPIYNVLKRLTPLGALVTDWLLRSQKPHSKGVIFAVALLTLGSICAGLGDLDFDPFGYATALVAAACQSGYLVMAAKARDALSKDDLINTTTLLYYTALFNALLFFGPACLYELVSSPARIYTMIHQFDPHEITNLLLYCLLGALLNFMTFELK</sequence>
<evidence type="ECO:0000259" key="6">
    <source>
        <dbReference type="Pfam" id="PF03151"/>
    </source>
</evidence>
<dbReference type="EMBL" id="JAAPAO010000904">
    <property type="protein sequence ID" value="KAF4652611.1"/>
    <property type="molecule type" value="Genomic_DNA"/>
</dbReference>
<dbReference type="GO" id="GO:0016020">
    <property type="term" value="C:membrane"/>
    <property type="evidence" value="ECO:0007669"/>
    <property type="project" value="UniProtKB-SubCell"/>
</dbReference>
<feature type="transmembrane region" description="Helical" evidence="5">
    <location>
        <begin position="197"/>
        <end position="219"/>
    </location>
</feature>
<dbReference type="AlphaFoldDB" id="A0A7J6L1D4"/>
<dbReference type="PANTHER" id="PTHR11132">
    <property type="entry name" value="SOLUTE CARRIER FAMILY 35"/>
    <property type="match status" value="1"/>
</dbReference>
<protein>
    <recommendedName>
        <fullName evidence="6">Sugar phosphate transporter domain-containing protein</fullName>
    </recommendedName>
</protein>
<feature type="transmembrane region" description="Helical" evidence="5">
    <location>
        <begin position="350"/>
        <end position="372"/>
    </location>
</feature>
<accession>A0A7J6L1D4</accession>
<dbReference type="InterPro" id="IPR004853">
    <property type="entry name" value="Sugar_P_trans_dom"/>
</dbReference>
<feature type="transmembrane region" description="Helical" evidence="5">
    <location>
        <begin position="288"/>
        <end position="306"/>
    </location>
</feature>
<evidence type="ECO:0000313" key="8">
    <source>
        <dbReference type="Proteomes" id="UP000591131"/>
    </source>
</evidence>